<sequence length="336" mass="35928">MAKRRTRDRVLGTLYGQAIGDALGMPTELWPIATIHQVFPQRITTFVDGPASNAVAKNYQAGEYTDDTGQALAILDSLIETHWQPQPVNLVQHILAWADAADAWEQNILGPSSKAALLAIKAGQPVQGITAQALTNGAGMRIAPLGTLFEPDQLDDLVTMVATVTKITHSSDVALGGASLIAGAVTAAMADDDWDAIMTYALRACDRGYQLGTPTWAAKLRSRVELGLKLADEYRFDASRFSRAVYDLLGTGTMLSESVPAAVAIAYYTRDVQKCALMCANLGGDTDTIGAMATAICGAKNGATAIDPAWCQIIDQCNPQHDLQWYADQIMNVPNT</sequence>
<dbReference type="InterPro" id="IPR036705">
    <property type="entry name" value="Ribosyl_crysJ1_sf"/>
</dbReference>
<keyword evidence="3" id="KW-0460">Magnesium</keyword>
<dbReference type="STRING" id="942150.IV64_GL001197"/>
<keyword evidence="5" id="KW-1185">Reference proteome</keyword>
<organism evidence="4 5">
    <name type="scientific">Lactiplantibacillus xiangfangensis</name>
    <dbReference type="NCBI Taxonomy" id="942150"/>
    <lineage>
        <taxon>Bacteria</taxon>
        <taxon>Bacillati</taxon>
        <taxon>Bacillota</taxon>
        <taxon>Bacilli</taxon>
        <taxon>Lactobacillales</taxon>
        <taxon>Lactobacillaceae</taxon>
        <taxon>Lactiplantibacillus</taxon>
    </lineage>
</organism>
<feature type="binding site" evidence="3">
    <location>
        <position position="285"/>
    </location>
    <ligand>
        <name>Mg(2+)</name>
        <dbReference type="ChEBI" id="CHEBI:18420"/>
        <label>1</label>
    </ligand>
</feature>
<feature type="binding site" evidence="3">
    <location>
        <position position="287"/>
    </location>
    <ligand>
        <name>Mg(2+)</name>
        <dbReference type="ChEBI" id="CHEBI:18420"/>
        <label>1</label>
    </ligand>
</feature>
<comment type="cofactor">
    <cofactor evidence="3">
        <name>Mg(2+)</name>
        <dbReference type="ChEBI" id="CHEBI:18420"/>
    </cofactor>
    <text evidence="3">Binds 2 magnesium ions per subunit.</text>
</comment>
<dbReference type="PANTHER" id="PTHR16222:SF24">
    <property type="entry name" value="ADP-RIBOSYLHYDROLASE ARH3"/>
    <property type="match status" value="1"/>
</dbReference>
<comment type="caution">
    <text evidence="4">The sequence shown here is derived from an EMBL/GenBank/DDBJ whole genome shotgun (WGS) entry which is preliminary data.</text>
</comment>
<evidence type="ECO:0000313" key="4">
    <source>
        <dbReference type="EMBL" id="KRO07744.1"/>
    </source>
</evidence>
<dbReference type="OrthoDB" id="9798107at2"/>
<feature type="binding site" evidence="3">
    <location>
        <position position="66"/>
    </location>
    <ligand>
        <name>Mg(2+)</name>
        <dbReference type="ChEBI" id="CHEBI:18420"/>
        <label>1</label>
    </ligand>
</feature>
<evidence type="ECO:0000256" key="1">
    <source>
        <dbReference type="ARBA" id="ARBA00010702"/>
    </source>
</evidence>
<gene>
    <name evidence="4" type="ORF">IV64_GL001197</name>
</gene>
<name>A0A0R2M6Y7_9LACO</name>
<comment type="similarity">
    <text evidence="1">Belongs to the ADP-ribosylglycohydrolase family.</text>
</comment>
<keyword evidence="3" id="KW-0479">Metal-binding</keyword>
<dbReference type="AlphaFoldDB" id="A0A0R2M6Y7"/>
<dbReference type="InterPro" id="IPR005502">
    <property type="entry name" value="Ribosyl_crysJ1"/>
</dbReference>
<accession>A0A0R2M6Y7</accession>
<dbReference type="Pfam" id="PF03747">
    <property type="entry name" value="ADP_ribosyl_GH"/>
    <property type="match status" value="1"/>
</dbReference>
<evidence type="ECO:0000256" key="3">
    <source>
        <dbReference type="PIRSR" id="PIRSR605502-1"/>
    </source>
</evidence>
<proteinExistence type="inferred from homology"/>
<dbReference type="PATRIC" id="fig|942150.3.peg.1234"/>
<keyword evidence="2 4" id="KW-0378">Hydrolase</keyword>
<dbReference type="GO" id="GO:0016787">
    <property type="term" value="F:hydrolase activity"/>
    <property type="evidence" value="ECO:0007669"/>
    <property type="project" value="UniProtKB-KW"/>
</dbReference>
<dbReference type="InterPro" id="IPR050792">
    <property type="entry name" value="ADP-ribosylglycohydrolase"/>
</dbReference>
<dbReference type="PANTHER" id="PTHR16222">
    <property type="entry name" value="ADP-RIBOSYLGLYCOHYDROLASE"/>
    <property type="match status" value="1"/>
</dbReference>
<reference evidence="4 5" key="1">
    <citation type="journal article" date="2015" name="Genome Announc.">
        <title>Expanding the biotechnology potential of lactobacilli through comparative genomics of 213 strains and associated genera.</title>
        <authorList>
            <person name="Sun Z."/>
            <person name="Harris H.M."/>
            <person name="McCann A."/>
            <person name="Guo C."/>
            <person name="Argimon S."/>
            <person name="Zhang W."/>
            <person name="Yang X."/>
            <person name="Jeffery I.B."/>
            <person name="Cooney J.C."/>
            <person name="Kagawa T.F."/>
            <person name="Liu W."/>
            <person name="Song Y."/>
            <person name="Salvetti E."/>
            <person name="Wrobel A."/>
            <person name="Rasinkangas P."/>
            <person name="Parkhill J."/>
            <person name="Rea M.C."/>
            <person name="O'Sullivan O."/>
            <person name="Ritari J."/>
            <person name="Douillard F.P."/>
            <person name="Paul Ross R."/>
            <person name="Yang R."/>
            <person name="Briner A.E."/>
            <person name="Felis G.E."/>
            <person name="de Vos W.M."/>
            <person name="Barrangou R."/>
            <person name="Klaenhammer T.R."/>
            <person name="Caufield P.W."/>
            <person name="Cui Y."/>
            <person name="Zhang H."/>
            <person name="O'Toole P.W."/>
        </authorList>
    </citation>
    <scope>NUCLEOTIDE SEQUENCE [LARGE SCALE GENOMIC DNA]</scope>
    <source>
        <strain evidence="4 5">LMG 26013</strain>
    </source>
</reference>
<dbReference type="SUPFAM" id="SSF101478">
    <property type="entry name" value="ADP-ribosylglycohydrolase"/>
    <property type="match status" value="1"/>
</dbReference>
<dbReference type="EMBL" id="JQCL01000098">
    <property type="protein sequence ID" value="KRO07744.1"/>
    <property type="molecule type" value="Genomic_DNA"/>
</dbReference>
<evidence type="ECO:0000313" key="5">
    <source>
        <dbReference type="Proteomes" id="UP000051783"/>
    </source>
</evidence>
<dbReference type="GO" id="GO:0046872">
    <property type="term" value="F:metal ion binding"/>
    <property type="evidence" value="ECO:0007669"/>
    <property type="project" value="UniProtKB-KW"/>
</dbReference>
<feature type="binding site" evidence="3">
    <location>
        <position position="67"/>
    </location>
    <ligand>
        <name>Mg(2+)</name>
        <dbReference type="ChEBI" id="CHEBI:18420"/>
        <label>1</label>
    </ligand>
</feature>
<feature type="binding site" evidence="3">
    <location>
        <position position="288"/>
    </location>
    <ligand>
        <name>Mg(2+)</name>
        <dbReference type="ChEBI" id="CHEBI:18420"/>
        <label>1</label>
    </ligand>
</feature>
<evidence type="ECO:0000256" key="2">
    <source>
        <dbReference type="ARBA" id="ARBA00022801"/>
    </source>
</evidence>
<protein>
    <submittedName>
        <fullName evidence="4">ADP-ribosylglycohydrolase</fullName>
    </submittedName>
</protein>
<feature type="binding site" evidence="3">
    <location>
        <position position="65"/>
    </location>
    <ligand>
        <name>Mg(2+)</name>
        <dbReference type="ChEBI" id="CHEBI:18420"/>
        <label>1</label>
    </ligand>
</feature>
<dbReference type="Gene3D" id="1.10.4080.10">
    <property type="entry name" value="ADP-ribosylation/Crystallin J1"/>
    <property type="match status" value="1"/>
</dbReference>
<dbReference type="RefSeq" id="WP_057707496.1">
    <property type="nucleotide sequence ID" value="NZ_JQCL01000098.1"/>
</dbReference>
<dbReference type="Proteomes" id="UP000051783">
    <property type="component" value="Unassembled WGS sequence"/>
</dbReference>